<sequence length="553" mass="63350">MAILVKLCTHWSAKRFLWLATIIFVLVTLCWYMTNPLTAETGQRKIDCSQASSISEAVNRMEADDMETEQTGSYVPLFQSRIVHLDLKGAPPKPAYFSEIFPLLAKLGATGILIEYEDMFPYTGLSLNNTSAHNAYSTTTISQINQLAKDNHLEIIPLIQTFGHLEYLLKLPEHLHLREVPDQPQAICPTQNETLPLLFQMLQQVAKLHPESKRIHIGADEVYFIGRCNACQERMNNKIWSTSDLFIDHVSAVAKFVNEKLGMRPMMWDDEFRSFSEPQLVQSGIGSLVDIVVWNYKPTLELDHEIWTKYLNVFDNIWAASAFKGATGSNQQITSVRYHVENHRAWLRLIDEYKDTAYISKFKGIMLTGWSRYDHFAVLCELLPAAFPSLAVDLLLLQYGDNHLHFIDQEAVKYLGCSGSFVFQMSQETYYPSCNFPGWEVLSVIQNYGQVMEQYAKVLNDSVVRGWLTDYNLAKQFSSPTHLSGIGTELSYLQNSFDSLKRESETSFEAVYDSNTAKEWFETHVKPMADRINELLMAIETLRTKNTWPRRPL</sequence>
<comment type="similarity">
    <text evidence="2">Belongs to the glycosyl hydrolase 20 family.</text>
</comment>
<keyword evidence="8" id="KW-1185">Reference proteome</keyword>
<organism evidence="7 8">
    <name type="scientific">Daphnia galeata</name>
    <dbReference type="NCBI Taxonomy" id="27404"/>
    <lineage>
        <taxon>Eukaryota</taxon>
        <taxon>Metazoa</taxon>
        <taxon>Ecdysozoa</taxon>
        <taxon>Arthropoda</taxon>
        <taxon>Crustacea</taxon>
        <taxon>Branchiopoda</taxon>
        <taxon>Diplostraca</taxon>
        <taxon>Cladocera</taxon>
        <taxon>Anomopoda</taxon>
        <taxon>Daphniidae</taxon>
        <taxon>Daphnia</taxon>
    </lineage>
</organism>
<dbReference type="AlphaFoldDB" id="A0A8J2RLQ0"/>
<dbReference type="EC" id="3.2.1.52" evidence="3"/>
<comment type="catalytic activity">
    <reaction evidence="1">
        <text>Hydrolysis of terminal non-reducing N-acetyl-D-hexosamine residues in N-acetyl-beta-D-hexosaminides.</text>
        <dbReference type="EC" id="3.2.1.52"/>
    </reaction>
</comment>
<evidence type="ECO:0000256" key="5">
    <source>
        <dbReference type="SAM" id="Phobius"/>
    </source>
</evidence>
<evidence type="ECO:0000256" key="1">
    <source>
        <dbReference type="ARBA" id="ARBA00001231"/>
    </source>
</evidence>
<dbReference type="GO" id="GO:0004563">
    <property type="term" value="F:beta-N-acetylhexosaminidase activity"/>
    <property type="evidence" value="ECO:0007669"/>
    <property type="project" value="UniProtKB-EC"/>
</dbReference>
<dbReference type="EMBL" id="CAKKLH010000106">
    <property type="protein sequence ID" value="CAH0103267.1"/>
    <property type="molecule type" value="Genomic_DNA"/>
</dbReference>
<proteinExistence type="inferred from homology"/>
<reference evidence="7" key="1">
    <citation type="submission" date="2021-11" db="EMBL/GenBank/DDBJ databases">
        <authorList>
            <person name="Schell T."/>
        </authorList>
    </citation>
    <scope>NUCLEOTIDE SEQUENCE</scope>
    <source>
        <strain evidence="7">M5</strain>
    </source>
</reference>
<evidence type="ECO:0000313" key="7">
    <source>
        <dbReference type="EMBL" id="CAH0103267.1"/>
    </source>
</evidence>
<gene>
    <name evidence="7" type="ORF">DGAL_LOCUS5803</name>
</gene>
<evidence type="ECO:0000259" key="6">
    <source>
        <dbReference type="Pfam" id="PF00728"/>
    </source>
</evidence>
<protein>
    <recommendedName>
        <fullName evidence="3">beta-N-acetylhexosaminidase</fullName>
        <ecNumber evidence="3">3.2.1.52</ecNumber>
    </recommendedName>
</protein>
<dbReference type="OrthoDB" id="10023921at2759"/>
<dbReference type="Gene3D" id="3.20.20.80">
    <property type="entry name" value="Glycosidases"/>
    <property type="match status" value="1"/>
</dbReference>
<keyword evidence="5" id="KW-0812">Transmembrane</keyword>
<feature type="domain" description="Glycoside hydrolase family 20 catalytic" evidence="6">
    <location>
        <begin position="117"/>
        <end position="276"/>
    </location>
</feature>
<keyword evidence="5" id="KW-0472">Membrane</keyword>
<evidence type="ECO:0000313" key="8">
    <source>
        <dbReference type="Proteomes" id="UP000789390"/>
    </source>
</evidence>
<evidence type="ECO:0000256" key="4">
    <source>
        <dbReference type="ARBA" id="ARBA00022801"/>
    </source>
</evidence>
<comment type="caution">
    <text evidence="7">The sequence shown here is derived from an EMBL/GenBank/DDBJ whole genome shotgun (WGS) entry which is preliminary data.</text>
</comment>
<keyword evidence="5" id="KW-1133">Transmembrane helix</keyword>
<dbReference type="Pfam" id="PF00728">
    <property type="entry name" value="Glyco_hydro_20"/>
    <property type="match status" value="1"/>
</dbReference>
<dbReference type="InterPro" id="IPR038901">
    <property type="entry name" value="HEXDC-like"/>
</dbReference>
<dbReference type="PANTHER" id="PTHR21040">
    <property type="entry name" value="BCDNA.GH04120"/>
    <property type="match status" value="1"/>
</dbReference>
<feature type="transmembrane region" description="Helical" evidence="5">
    <location>
        <begin position="16"/>
        <end position="34"/>
    </location>
</feature>
<evidence type="ECO:0000256" key="2">
    <source>
        <dbReference type="ARBA" id="ARBA00006285"/>
    </source>
</evidence>
<dbReference type="CDD" id="cd06565">
    <property type="entry name" value="GH20_GcnA-like"/>
    <property type="match status" value="1"/>
</dbReference>
<dbReference type="InterPro" id="IPR015883">
    <property type="entry name" value="Glyco_hydro_20_cat"/>
</dbReference>
<accession>A0A8J2RLQ0</accession>
<dbReference type="PANTHER" id="PTHR21040:SF13">
    <property type="entry name" value="BETA-N-ACETYLHEXOSAMINIDASE"/>
    <property type="match status" value="1"/>
</dbReference>
<evidence type="ECO:0000256" key="3">
    <source>
        <dbReference type="ARBA" id="ARBA00012663"/>
    </source>
</evidence>
<dbReference type="GO" id="GO:0005975">
    <property type="term" value="P:carbohydrate metabolic process"/>
    <property type="evidence" value="ECO:0007669"/>
    <property type="project" value="InterPro"/>
</dbReference>
<dbReference type="InterPro" id="IPR017853">
    <property type="entry name" value="GH"/>
</dbReference>
<keyword evidence="4" id="KW-0378">Hydrolase</keyword>
<dbReference type="Proteomes" id="UP000789390">
    <property type="component" value="Unassembled WGS sequence"/>
</dbReference>
<dbReference type="SUPFAM" id="SSF51445">
    <property type="entry name" value="(Trans)glycosidases"/>
    <property type="match status" value="1"/>
</dbReference>
<name>A0A8J2RLQ0_9CRUS</name>